<proteinExistence type="predicted"/>
<dbReference type="AlphaFoldDB" id="A0A8S1XI83"/>
<dbReference type="Proteomes" id="UP000689195">
    <property type="component" value="Unassembled WGS sequence"/>
</dbReference>
<evidence type="ECO:0000313" key="1">
    <source>
        <dbReference type="EMBL" id="CAD8200815.1"/>
    </source>
</evidence>
<accession>A0A8S1XI83</accession>
<evidence type="ECO:0000313" key="2">
    <source>
        <dbReference type="Proteomes" id="UP000689195"/>
    </source>
</evidence>
<keyword evidence="2" id="KW-1185">Reference proteome</keyword>
<comment type="caution">
    <text evidence="1">The sequence shown here is derived from an EMBL/GenBank/DDBJ whole genome shotgun (WGS) entry which is preliminary data.</text>
</comment>
<name>A0A8S1XI83_9CILI</name>
<sequence>MQGSLQEKEALADIFTQVKDVDGQIFGVILEIFRKEKVQDCIGYLSEIENHRNLEQSILQQINLKQVDEGQKLHDVRNKINKIKNVIKKLKDKTFQLKKIMNLLQIQFKEQRMRDRPQNP</sequence>
<dbReference type="OrthoDB" id="312284at2759"/>
<reference evidence="1" key="1">
    <citation type="submission" date="2021-01" db="EMBL/GenBank/DDBJ databases">
        <authorList>
            <consortium name="Genoscope - CEA"/>
            <person name="William W."/>
        </authorList>
    </citation>
    <scope>NUCLEOTIDE SEQUENCE</scope>
</reference>
<dbReference type="EMBL" id="CAJJDO010000126">
    <property type="protein sequence ID" value="CAD8200815.1"/>
    <property type="molecule type" value="Genomic_DNA"/>
</dbReference>
<protein>
    <submittedName>
        <fullName evidence="1">Uncharacterized protein</fullName>
    </submittedName>
</protein>
<organism evidence="1 2">
    <name type="scientific">Paramecium pentaurelia</name>
    <dbReference type="NCBI Taxonomy" id="43138"/>
    <lineage>
        <taxon>Eukaryota</taxon>
        <taxon>Sar</taxon>
        <taxon>Alveolata</taxon>
        <taxon>Ciliophora</taxon>
        <taxon>Intramacronucleata</taxon>
        <taxon>Oligohymenophorea</taxon>
        <taxon>Peniculida</taxon>
        <taxon>Parameciidae</taxon>
        <taxon>Paramecium</taxon>
    </lineage>
</organism>
<gene>
    <name evidence="1" type="ORF">PPENT_87.1.T1260002</name>
</gene>